<dbReference type="Proteomes" id="UP000193623">
    <property type="component" value="Unassembled WGS sequence"/>
</dbReference>
<organism evidence="2 3">
    <name type="scientific">Pseudooctadecabacter jejudonensis</name>
    <dbReference type="NCBI Taxonomy" id="1391910"/>
    <lineage>
        <taxon>Bacteria</taxon>
        <taxon>Pseudomonadati</taxon>
        <taxon>Pseudomonadota</taxon>
        <taxon>Alphaproteobacteria</taxon>
        <taxon>Rhodobacterales</taxon>
        <taxon>Paracoccaceae</taxon>
        <taxon>Pseudooctadecabacter</taxon>
    </lineage>
</organism>
<evidence type="ECO:0008006" key="4">
    <source>
        <dbReference type="Google" id="ProtNLM"/>
    </source>
</evidence>
<feature type="chain" id="PRO_5011003535" description="YARHG domain-containing protein" evidence="1">
    <location>
        <begin position="28"/>
        <end position="137"/>
    </location>
</feature>
<gene>
    <name evidence="2" type="ORF">PSJ8397_01752</name>
</gene>
<sequence length="137" mass="15576">MFTKTLTAGVLAVSLALTSLSPTQAQASFSEEDAVVGILTLLLLGAAIHNSRDNGNDRPRVDPNAWKVLPDQCLRQTTRRNGNSIRFFGQRCMNNNYAYVSRLPQACHVRFRNENGQRRQGWRARCLRNEGFRFNRH</sequence>
<accession>A0A1Y5S9M8</accession>
<evidence type="ECO:0000256" key="1">
    <source>
        <dbReference type="SAM" id="SignalP"/>
    </source>
</evidence>
<keyword evidence="1" id="KW-0732">Signal</keyword>
<protein>
    <recommendedName>
        <fullName evidence="4">YARHG domain-containing protein</fullName>
    </recommendedName>
</protein>
<keyword evidence="3" id="KW-1185">Reference proteome</keyword>
<reference evidence="2 3" key="1">
    <citation type="submission" date="2017-03" db="EMBL/GenBank/DDBJ databases">
        <authorList>
            <person name="Afonso C.L."/>
            <person name="Miller P.J."/>
            <person name="Scott M.A."/>
            <person name="Spackman E."/>
            <person name="Goraichik I."/>
            <person name="Dimitrov K.M."/>
            <person name="Suarez D.L."/>
            <person name="Swayne D.E."/>
        </authorList>
    </citation>
    <scope>NUCLEOTIDE SEQUENCE [LARGE SCALE GENOMIC DNA]</scope>
    <source>
        <strain evidence="2 3">CECT 8397</strain>
    </source>
</reference>
<dbReference type="OrthoDB" id="7876829at2"/>
<dbReference type="EMBL" id="FWFT01000002">
    <property type="protein sequence ID" value="SLN34960.1"/>
    <property type="molecule type" value="Genomic_DNA"/>
</dbReference>
<feature type="signal peptide" evidence="1">
    <location>
        <begin position="1"/>
        <end position="27"/>
    </location>
</feature>
<proteinExistence type="predicted"/>
<evidence type="ECO:0000313" key="3">
    <source>
        <dbReference type="Proteomes" id="UP000193623"/>
    </source>
</evidence>
<dbReference type="AlphaFoldDB" id="A0A1Y5S9M8"/>
<evidence type="ECO:0000313" key="2">
    <source>
        <dbReference type="EMBL" id="SLN34960.1"/>
    </source>
</evidence>
<name>A0A1Y5S9M8_9RHOB</name>
<dbReference type="RefSeq" id="WP_085864152.1">
    <property type="nucleotide sequence ID" value="NZ_FWFT01000002.1"/>
</dbReference>